<name>A0A5N6U370_ASPAV</name>
<accession>A0A5N6U370</accession>
<dbReference type="Proteomes" id="UP000325780">
    <property type="component" value="Unassembled WGS sequence"/>
</dbReference>
<sequence>MVGNVELEDAKLEHMDDLRSIPLWRARDTPERSLYRMYEAMISGVYEALGPETEYFWYQRKWSLQNISDPHDSDPVRYAILACLVEELVMAFNWRLSLGLRRDRHHQIRESEKDPHIPFTPLTRPPWTTCVRPVSREDLDRFPPEYVSVVGELVLERDGSNKTFARRNIITNVGWLYTI</sequence>
<protein>
    <submittedName>
        <fullName evidence="1">Uncharacterized protein</fullName>
    </submittedName>
</protein>
<reference evidence="1 2" key="1">
    <citation type="submission" date="2019-04" db="EMBL/GenBank/DDBJ databases">
        <title>Friends and foes A comparative genomics study of 23 Aspergillus species from section Flavi.</title>
        <authorList>
            <consortium name="DOE Joint Genome Institute"/>
            <person name="Kjaerbolling I."/>
            <person name="Vesth T."/>
            <person name="Frisvad J.C."/>
            <person name="Nybo J.L."/>
            <person name="Theobald S."/>
            <person name="Kildgaard S."/>
            <person name="Isbrandt T."/>
            <person name="Kuo A."/>
            <person name="Sato A."/>
            <person name="Lyhne E.K."/>
            <person name="Kogle M.E."/>
            <person name="Wiebenga A."/>
            <person name="Kun R.S."/>
            <person name="Lubbers R.J."/>
            <person name="Makela M.R."/>
            <person name="Barry K."/>
            <person name="Chovatia M."/>
            <person name="Clum A."/>
            <person name="Daum C."/>
            <person name="Haridas S."/>
            <person name="He G."/>
            <person name="LaButti K."/>
            <person name="Lipzen A."/>
            <person name="Mondo S."/>
            <person name="Riley R."/>
            <person name="Salamov A."/>
            <person name="Simmons B.A."/>
            <person name="Magnuson J.K."/>
            <person name="Henrissat B."/>
            <person name="Mortensen U.H."/>
            <person name="Larsen T.O."/>
            <person name="Devries R.P."/>
            <person name="Grigoriev I.V."/>
            <person name="Machida M."/>
            <person name="Baker S.E."/>
            <person name="Andersen M.R."/>
        </authorList>
    </citation>
    <scope>NUCLEOTIDE SEQUENCE [LARGE SCALE GENOMIC DNA]</scope>
    <source>
        <strain evidence="1 2">IBT 18842</strain>
    </source>
</reference>
<dbReference type="AlphaFoldDB" id="A0A5N6U370"/>
<dbReference type="OrthoDB" id="5422293at2759"/>
<keyword evidence="2" id="KW-1185">Reference proteome</keyword>
<organism evidence="1 2">
    <name type="scientific">Aspergillus avenaceus</name>
    <dbReference type="NCBI Taxonomy" id="36643"/>
    <lineage>
        <taxon>Eukaryota</taxon>
        <taxon>Fungi</taxon>
        <taxon>Dikarya</taxon>
        <taxon>Ascomycota</taxon>
        <taxon>Pezizomycotina</taxon>
        <taxon>Eurotiomycetes</taxon>
        <taxon>Eurotiomycetidae</taxon>
        <taxon>Eurotiales</taxon>
        <taxon>Aspergillaceae</taxon>
        <taxon>Aspergillus</taxon>
        <taxon>Aspergillus subgen. Circumdati</taxon>
    </lineage>
</organism>
<evidence type="ECO:0000313" key="1">
    <source>
        <dbReference type="EMBL" id="KAE8153083.1"/>
    </source>
</evidence>
<dbReference type="EMBL" id="ML742043">
    <property type="protein sequence ID" value="KAE8153083.1"/>
    <property type="molecule type" value="Genomic_DNA"/>
</dbReference>
<proteinExistence type="predicted"/>
<gene>
    <name evidence="1" type="ORF">BDV25DRAFT_137153</name>
</gene>
<evidence type="ECO:0000313" key="2">
    <source>
        <dbReference type="Proteomes" id="UP000325780"/>
    </source>
</evidence>